<dbReference type="InterPro" id="IPR000182">
    <property type="entry name" value="GNAT_dom"/>
</dbReference>
<dbReference type="InterPro" id="IPR016181">
    <property type="entry name" value="Acyl_CoA_acyltransferase"/>
</dbReference>
<protein>
    <submittedName>
        <fullName evidence="5">RimJ/RimL family protein N-acetyltransferase</fullName>
    </submittedName>
</protein>
<evidence type="ECO:0000259" key="4">
    <source>
        <dbReference type="PROSITE" id="PS51186"/>
    </source>
</evidence>
<comment type="caution">
    <text evidence="5">The sequence shown here is derived from an EMBL/GenBank/DDBJ whole genome shotgun (WGS) entry which is preliminary data.</text>
</comment>
<evidence type="ECO:0000256" key="3">
    <source>
        <dbReference type="ARBA" id="ARBA00038502"/>
    </source>
</evidence>
<organism evidence="5 6">
    <name type="scientific">Agromyces hippuratus</name>
    <dbReference type="NCBI Taxonomy" id="286438"/>
    <lineage>
        <taxon>Bacteria</taxon>
        <taxon>Bacillati</taxon>
        <taxon>Actinomycetota</taxon>
        <taxon>Actinomycetes</taxon>
        <taxon>Micrococcales</taxon>
        <taxon>Microbacteriaceae</taxon>
        <taxon>Agromyces</taxon>
    </lineage>
</organism>
<keyword evidence="6" id="KW-1185">Reference proteome</keyword>
<dbReference type="Gene3D" id="3.40.630.30">
    <property type="match status" value="1"/>
</dbReference>
<comment type="similarity">
    <text evidence="3">Belongs to the acetyltransferase family. RimJ subfamily.</text>
</comment>
<evidence type="ECO:0000256" key="2">
    <source>
        <dbReference type="ARBA" id="ARBA00023315"/>
    </source>
</evidence>
<dbReference type="Proteomes" id="UP000549066">
    <property type="component" value="Unassembled WGS sequence"/>
</dbReference>
<accession>A0A852X1N3</accession>
<evidence type="ECO:0000313" key="5">
    <source>
        <dbReference type="EMBL" id="NYG21334.1"/>
    </source>
</evidence>
<dbReference type="SUPFAM" id="SSF55729">
    <property type="entry name" value="Acyl-CoA N-acyltransferases (Nat)"/>
    <property type="match status" value="1"/>
</dbReference>
<dbReference type="AlphaFoldDB" id="A0A852X1N3"/>
<keyword evidence="2" id="KW-0012">Acyltransferase</keyword>
<dbReference type="GO" id="GO:0008999">
    <property type="term" value="F:protein-N-terminal-alanine acetyltransferase activity"/>
    <property type="evidence" value="ECO:0007669"/>
    <property type="project" value="TreeGrafter"/>
</dbReference>
<proteinExistence type="inferred from homology"/>
<reference evidence="5 6" key="1">
    <citation type="submission" date="2020-07" db="EMBL/GenBank/DDBJ databases">
        <title>Sequencing the genomes of 1000 actinobacteria strains.</title>
        <authorList>
            <person name="Klenk H.-P."/>
        </authorList>
    </citation>
    <scope>NUCLEOTIDE SEQUENCE [LARGE SCALE GENOMIC DNA]</scope>
    <source>
        <strain evidence="5 6">DSM 8598</strain>
    </source>
</reference>
<dbReference type="PANTHER" id="PTHR43792">
    <property type="entry name" value="GNAT FAMILY, PUTATIVE (AFU_ORTHOLOGUE AFUA_3G00765)-RELATED-RELATED"/>
    <property type="match status" value="1"/>
</dbReference>
<dbReference type="InterPro" id="IPR051531">
    <property type="entry name" value="N-acetyltransferase"/>
</dbReference>
<feature type="domain" description="N-acetyltransferase" evidence="4">
    <location>
        <begin position="16"/>
        <end position="161"/>
    </location>
</feature>
<dbReference type="PROSITE" id="PS51186">
    <property type="entry name" value="GNAT"/>
    <property type="match status" value="1"/>
</dbReference>
<dbReference type="RefSeq" id="WP_179551298.1">
    <property type="nucleotide sequence ID" value="NZ_JACCFI010000001.1"/>
</dbReference>
<evidence type="ECO:0000256" key="1">
    <source>
        <dbReference type="ARBA" id="ARBA00022679"/>
    </source>
</evidence>
<keyword evidence="1 5" id="KW-0808">Transferase</keyword>
<evidence type="ECO:0000313" key="6">
    <source>
        <dbReference type="Proteomes" id="UP000549066"/>
    </source>
</evidence>
<dbReference type="EMBL" id="JACCFI010000001">
    <property type="protein sequence ID" value="NYG21334.1"/>
    <property type="molecule type" value="Genomic_DNA"/>
</dbReference>
<sequence length="176" mass="19681">MPDIELHPWSDDDLALLHRANTHELMDQLGGPENDEQVLARHERYLRMQREGTAHQFRIVIPGHPEGIGMVGYWQHDRHGEPALEAGWSVEAEYRGQGIAPAAVIAMLDVARAAREVLQVHAYPRVDNPPSNAVCRKAGFRLLGEEAFEVKPGLVLHTNDWVVDLAPPPRSAADER</sequence>
<name>A0A852X1N3_9MICO</name>
<dbReference type="Pfam" id="PF13302">
    <property type="entry name" value="Acetyltransf_3"/>
    <property type="match status" value="1"/>
</dbReference>
<dbReference type="GO" id="GO:0005737">
    <property type="term" value="C:cytoplasm"/>
    <property type="evidence" value="ECO:0007669"/>
    <property type="project" value="TreeGrafter"/>
</dbReference>
<gene>
    <name evidence="5" type="ORF">BJY17_002081</name>
</gene>
<dbReference type="PANTHER" id="PTHR43792:SF8">
    <property type="entry name" value="[RIBOSOMAL PROTEIN US5]-ALANINE N-ACETYLTRANSFERASE"/>
    <property type="match status" value="1"/>
</dbReference>